<dbReference type="InterPro" id="IPR053790">
    <property type="entry name" value="P5CR-like_CS"/>
</dbReference>
<comment type="similarity">
    <text evidence="1 2">Belongs to the pyrroline-5-carboxylate reductase family.</text>
</comment>
<sequence>MKVGFIGTGSMGSLLIDAFIRSGALQPQQIRAANRTRAKAERLAIRHPGLQAVASNLEAVLGCELVFLCVKPLEYRQVLDEIKASMQPEQMIVSITSPVLLAQLEDMMPCKVAKMIPSITNDVFSGVVLCTYGSRASAADCERLEALLGSIGRPLQIDEAYTRIASDLSSCGPAFFAFLLQKYIDAAVEETGIAREEASRLASSMLLGTGKLLTDGALSPEQLQARVSVPGGITAKALRMLDTELDGVFNRLIRTTHAKFAEDVEKVGISLYGEKINGS</sequence>
<keyword evidence="2" id="KW-0560">Oxidoreductase</keyword>
<comment type="pathway">
    <text evidence="2">Amino-acid biosynthesis; L-proline biosynthesis; L-proline from L-glutamate 5-semialdehyde: step 1/1.</text>
</comment>
<comment type="caution">
    <text evidence="6">The sequence shown here is derived from an EMBL/GenBank/DDBJ whole genome shotgun (WGS) entry which is preliminary data.</text>
</comment>
<protein>
    <recommendedName>
        <fullName evidence="2">Pyrroline-5-carboxylate reductase</fullName>
        <shortName evidence="2">P5C reductase</shortName>
        <shortName evidence="2">P5CR</shortName>
        <ecNumber evidence="2">1.5.1.2</ecNumber>
    </recommendedName>
    <alternativeName>
        <fullName evidence="2">PCA reductase</fullName>
    </alternativeName>
</protein>
<dbReference type="GO" id="GO:0004735">
    <property type="term" value="F:pyrroline-5-carboxylate reductase activity"/>
    <property type="evidence" value="ECO:0007669"/>
    <property type="project" value="UniProtKB-UniRule"/>
</dbReference>
<dbReference type="PANTHER" id="PTHR11645:SF51">
    <property type="entry name" value="COME OPERON PROTEIN 4"/>
    <property type="match status" value="1"/>
</dbReference>
<proteinExistence type="inferred from homology"/>
<feature type="binding site" evidence="3">
    <location>
        <position position="56"/>
    </location>
    <ligand>
        <name>NADPH</name>
        <dbReference type="ChEBI" id="CHEBI:57783"/>
    </ligand>
</feature>
<dbReference type="Pfam" id="PF03807">
    <property type="entry name" value="F420_oxidored"/>
    <property type="match status" value="1"/>
</dbReference>
<dbReference type="SUPFAM" id="SSF51735">
    <property type="entry name" value="NAD(P)-binding Rossmann-fold domains"/>
    <property type="match status" value="1"/>
</dbReference>
<dbReference type="GO" id="GO:0005737">
    <property type="term" value="C:cytoplasm"/>
    <property type="evidence" value="ECO:0007669"/>
    <property type="project" value="UniProtKB-SubCell"/>
</dbReference>
<dbReference type="GO" id="GO:0055129">
    <property type="term" value="P:L-proline biosynthetic process"/>
    <property type="evidence" value="ECO:0007669"/>
    <property type="project" value="UniProtKB-UniRule"/>
</dbReference>
<keyword evidence="2" id="KW-0963">Cytoplasm</keyword>
<keyword evidence="7" id="KW-1185">Reference proteome</keyword>
<dbReference type="InterPro" id="IPR008927">
    <property type="entry name" value="6-PGluconate_DH-like_C_sf"/>
</dbReference>
<comment type="catalytic activity">
    <reaction evidence="2">
        <text>L-proline + NAD(+) = (S)-1-pyrroline-5-carboxylate + NADH + 2 H(+)</text>
        <dbReference type="Rhea" id="RHEA:14105"/>
        <dbReference type="ChEBI" id="CHEBI:15378"/>
        <dbReference type="ChEBI" id="CHEBI:17388"/>
        <dbReference type="ChEBI" id="CHEBI:57540"/>
        <dbReference type="ChEBI" id="CHEBI:57945"/>
        <dbReference type="ChEBI" id="CHEBI:60039"/>
        <dbReference type="EC" id="1.5.1.2"/>
    </reaction>
</comment>
<feature type="domain" description="Pyrroline-5-carboxylate reductase catalytic N-terminal" evidence="4">
    <location>
        <begin position="2"/>
        <end position="97"/>
    </location>
</feature>
<dbReference type="AlphaFoldDB" id="A0A927GR86"/>
<dbReference type="InterPro" id="IPR036291">
    <property type="entry name" value="NAD(P)-bd_dom_sf"/>
</dbReference>
<evidence type="ECO:0000256" key="3">
    <source>
        <dbReference type="PIRSR" id="PIRSR000193-1"/>
    </source>
</evidence>
<reference evidence="6" key="1">
    <citation type="submission" date="2020-09" db="EMBL/GenBank/DDBJ databases">
        <title>A novel bacterium of genus Paenibacillus, isolated from South China Sea.</title>
        <authorList>
            <person name="Huang H."/>
            <person name="Mo K."/>
            <person name="Hu Y."/>
        </authorList>
    </citation>
    <scope>NUCLEOTIDE SEQUENCE</scope>
    <source>
        <strain evidence="6">IB182496</strain>
    </source>
</reference>
<keyword evidence="2" id="KW-0028">Amino-acid biosynthesis</keyword>
<evidence type="ECO:0000259" key="5">
    <source>
        <dbReference type="Pfam" id="PF14748"/>
    </source>
</evidence>
<evidence type="ECO:0000256" key="2">
    <source>
        <dbReference type="HAMAP-Rule" id="MF_01925"/>
    </source>
</evidence>
<evidence type="ECO:0000313" key="7">
    <source>
        <dbReference type="Proteomes" id="UP000621560"/>
    </source>
</evidence>
<dbReference type="Gene3D" id="1.10.3730.10">
    <property type="entry name" value="ProC C-terminal domain-like"/>
    <property type="match status" value="1"/>
</dbReference>
<dbReference type="InterPro" id="IPR029036">
    <property type="entry name" value="P5CR_dimer"/>
</dbReference>
<keyword evidence="2" id="KW-0641">Proline biosynthesis</keyword>
<dbReference type="NCBIfam" id="NF005814">
    <property type="entry name" value="PRK07680.1"/>
    <property type="match status" value="1"/>
</dbReference>
<dbReference type="Gene3D" id="3.40.50.720">
    <property type="entry name" value="NAD(P)-binding Rossmann-like Domain"/>
    <property type="match status" value="1"/>
</dbReference>
<keyword evidence="2 3" id="KW-0521">NADP</keyword>
<dbReference type="InterPro" id="IPR000304">
    <property type="entry name" value="Pyrroline-COOH_reductase"/>
</dbReference>
<feature type="binding site" evidence="3">
    <location>
        <begin position="6"/>
        <end position="11"/>
    </location>
    <ligand>
        <name>NADP(+)</name>
        <dbReference type="ChEBI" id="CHEBI:58349"/>
    </ligand>
</feature>
<dbReference type="PROSITE" id="PS00521">
    <property type="entry name" value="P5CR"/>
    <property type="match status" value="1"/>
</dbReference>
<dbReference type="EMBL" id="JACXIZ010000011">
    <property type="protein sequence ID" value="MBD2844487.1"/>
    <property type="molecule type" value="Genomic_DNA"/>
</dbReference>
<evidence type="ECO:0000256" key="1">
    <source>
        <dbReference type="ARBA" id="ARBA00005525"/>
    </source>
</evidence>
<dbReference type="RefSeq" id="WP_190915211.1">
    <property type="nucleotide sequence ID" value="NZ_JACXIZ010000011.1"/>
</dbReference>
<dbReference type="Proteomes" id="UP000621560">
    <property type="component" value="Unassembled WGS sequence"/>
</dbReference>
<dbReference type="PIRSF" id="PIRSF000193">
    <property type="entry name" value="Pyrrol-5-carb_rd"/>
    <property type="match status" value="1"/>
</dbReference>
<gene>
    <name evidence="2" type="primary">proC</name>
    <name evidence="6" type="ORF">IDH44_04735</name>
</gene>
<organism evidence="6 7">
    <name type="scientific">Paenibacillus sabuli</name>
    <dbReference type="NCBI Taxonomy" id="2772509"/>
    <lineage>
        <taxon>Bacteria</taxon>
        <taxon>Bacillati</taxon>
        <taxon>Bacillota</taxon>
        <taxon>Bacilli</taxon>
        <taxon>Bacillales</taxon>
        <taxon>Paenibacillaceae</taxon>
        <taxon>Paenibacillus</taxon>
    </lineage>
</organism>
<evidence type="ECO:0000313" key="6">
    <source>
        <dbReference type="EMBL" id="MBD2844487.1"/>
    </source>
</evidence>
<dbReference type="SUPFAM" id="SSF48179">
    <property type="entry name" value="6-phosphogluconate dehydrogenase C-terminal domain-like"/>
    <property type="match status" value="1"/>
</dbReference>
<comment type="function">
    <text evidence="2">Catalyzes the reduction of 1-pyrroline-5-carboxylate (PCA) to L-proline.</text>
</comment>
<name>A0A927GR86_9BACL</name>
<dbReference type="PANTHER" id="PTHR11645">
    <property type="entry name" value="PYRROLINE-5-CARBOXYLATE REDUCTASE"/>
    <property type="match status" value="1"/>
</dbReference>
<dbReference type="InterPro" id="IPR028939">
    <property type="entry name" value="P5C_Rdtase_cat_N"/>
</dbReference>
<evidence type="ECO:0000259" key="4">
    <source>
        <dbReference type="Pfam" id="PF03807"/>
    </source>
</evidence>
<comment type="subcellular location">
    <subcellularLocation>
        <location evidence="2">Cytoplasm</location>
    </subcellularLocation>
</comment>
<feature type="domain" description="Pyrroline-5-carboxylate reductase dimerisation" evidence="5">
    <location>
        <begin position="159"/>
        <end position="261"/>
    </location>
</feature>
<comment type="catalytic activity">
    <reaction evidence="2">
        <text>L-proline + NADP(+) = (S)-1-pyrroline-5-carboxylate + NADPH + 2 H(+)</text>
        <dbReference type="Rhea" id="RHEA:14109"/>
        <dbReference type="ChEBI" id="CHEBI:15378"/>
        <dbReference type="ChEBI" id="CHEBI:17388"/>
        <dbReference type="ChEBI" id="CHEBI:57783"/>
        <dbReference type="ChEBI" id="CHEBI:58349"/>
        <dbReference type="ChEBI" id="CHEBI:60039"/>
        <dbReference type="EC" id="1.5.1.2"/>
    </reaction>
</comment>
<dbReference type="EC" id="1.5.1.2" evidence="2"/>
<dbReference type="HAMAP" id="MF_01925">
    <property type="entry name" value="P5C_reductase"/>
    <property type="match status" value="1"/>
</dbReference>
<accession>A0A927GR86</accession>
<dbReference type="Pfam" id="PF14748">
    <property type="entry name" value="P5CR_dimer"/>
    <property type="match status" value="1"/>
</dbReference>